<sequence>RELQVARGFAVGQTYKEVARNIGMSPCTVRHHLRKIYNKLGVTRKAQIAQLLHLTDG</sequence>
<feature type="non-terminal residue" evidence="5">
    <location>
        <position position="1"/>
    </location>
</feature>
<dbReference type="EMBL" id="LJPM01000339">
    <property type="protein sequence ID" value="KPW17927.1"/>
    <property type="molecule type" value="Genomic_DNA"/>
</dbReference>
<dbReference type="PROSITE" id="PS50043">
    <property type="entry name" value="HTH_LUXR_2"/>
    <property type="match status" value="1"/>
</dbReference>
<accession>A0A0P9H4Y6</accession>
<dbReference type="GO" id="GO:0006355">
    <property type="term" value="P:regulation of DNA-templated transcription"/>
    <property type="evidence" value="ECO:0007669"/>
    <property type="project" value="InterPro"/>
</dbReference>
<dbReference type="CDD" id="cd06170">
    <property type="entry name" value="LuxR_C_like"/>
    <property type="match status" value="1"/>
</dbReference>
<evidence type="ECO:0000256" key="2">
    <source>
        <dbReference type="ARBA" id="ARBA00023125"/>
    </source>
</evidence>
<dbReference type="InterPro" id="IPR000792">
    <property type="entry name" value="Tscrpt_reg_LuxR_C"/>
</dbReference>
<dbReference type="GO" id="GO:0003677">
    <property type="term" value="F:DNA binding"/>
    <property type="evidence" value="ECO:0007669"/>
    <property type="project" value="UniProtKB-KW"/>
</dbReference>
<evidence type="ECO:0000313" key="5">
    <source>
        <dbReference type="EMBL" id="KPW17927.1"/>
    </source>
</evidence>
<keyword evidence="3" id="KW-0804">Transcription</keyword>
<dbReference type="SUPFAM" id="SSF46894">
    <property type="entry name" value="C-terminal effector domain of the bipartite response regulators"/>
    <property type="match status" value="1"/>
</dbReference>
<keyword evidence="1" id="KW-0805">Transcription regulation</keyword>
<keyword evidence="2" id="KW-0238">DNA-binding</keyword>
<dbReference type="AlphaFoldDB" id="A0A0P9H4Y6"/>
<organism evidence="5 6">
    <name type="scientific">Pseudomonas syringae pv. aceris</name>
    <dbReference type="NCBI Taxonomy" id="199198"/>
    <lineage>
        <taxon>Bacteria</taxon>
        <taxon>Pseudomonadati</taxon>
        <taxon>Pseudomonadota</taxon>
        <taxon>Gammaproteobacteria</taxon>
        <taxon>Pseudomonadales</taxon>
        <taxon>Pseudomonadaceae</taxon>
        <taxon>Pseudomonas</taxon>
        <taxon>Pseudomonas syringae</taxon>
    </lineage>
</organism>
<dbReference type="PANTHER" id="PTHR44688">
    <property type="entry name" value="DNA-BINDING TRANSCRIPTIONAL ACTIVATOR DEVR_DOSR"/>
    <property type="match status" value="1"/>
</dbReference>
<dbReference type="RefSeq" id="WP_144434056.1">
    <property type="nucleotide sequence ID" value="NZ_LJPM01000339.1"/>
</dbReference>
<dbReference type="Gene3D" id="1.10.10.10">
    <property type="entry name" value="Winged helix-like DNA-binding domain superfamily/Winged helix DNA-binding domain"/>
    <property type="match status" value="1"/>
</dbReference>
<dbReference type="SMART" id="SM00421">
    <property type="entry name" value="HTH_LUXR"/>
    <property type="match status" value="1"/>
</dbReference>
<dbReference type="Pfam" id="PF00196">
    <property type="entry name" value="GerE"/>
    <property type="match status" value="1"/>
</dbReference>
<dbReference type="PANTHER" id="PTHR44688:SF16">
    <property type="entry name" value="DNA-BINDING TRANSCRIPTIONAL ACTIVATOR DEVR_DOSR"/>
    <property type="match status" value="1"/>
</dbReference>
<reference evidence="5 6" key="1">
    <citation type="submission" date="2015-09" db="EMBL/GenBank/DDBJ databases">
        <title>Genome announcement of multiple Pseudomonas syringae strains.</title>
        <authorList>
            <person name="Thakur S."/>
            <person name="Wang P.W."/>
            <person name="Gong Y."/>
            <person name="Weir B.S."/>
            <person name="Guttman D.S."/>
        </authorList>
    </citation>
    <scope>NUCLEOTIDE SEQUENCE [LARGE SCALE GENOMIC DNA]</scope>
    <source>
        <strain evidence="5 6">ICMP2802</strain>
    </source>
</reference>
<dbReference type="PATRIC" id="fig|199198.5.peg.4051"/>
<gene>
    <name evidence="5" type="ORF">ALO91_05323</name>
</gene>
<evidence type="ECO:0000313" key="6">
    <source>
        <dbReference type="Proteomes" id="UP000050297"/>
    </source>
</evidence>
<evidence type="ECO:0000256" key="3">
    <source>
        <dbReference type="ARBA" id="ARBA00023163"/>
    </source>
</evidence>
<dbReference type="PRINTS" id="PR00038">
    <property type="entry name" value="HTHLUXR"/>
</dbReference>
<evidence type="ECO:0000256" key="1">
    <source>
        <dbReference type="ARBA" id="ARBA00023015"/>
    </source>
</evidence>
<dbReference type="Proteomes" id="UP000050297">
    <property type="component" value="Unassembled WGS sequence"/>
</dbReference>
<feature type="domain" description="HTH luxR-type" evidence="4">
    <location>
        <begin position="1"/>
        <end position="56"/>
    </location>
</feature>
<dbReference type="InterPro" id="IPR016032">
    <property type="entry name" value="Sig_transdc_resp-reg_C-effctor"/>
</dbReference>
<name>A0A0P9H4Y6_PSESX</name>
<proteinExistence type="predicted"/>
<comment type="caution">
    <text evidence="5">The sequence shown here is derived from an EMBL/GenBank/DDBJ whole genome shotgun (WGS) entry which is preliminary data.</text>
</comment>
<evidence type="ECO:0000259" key="4">
    <source>
        <dbReference type="PROSITE" id="PS50043"/>
    </source>
</evidence>
<protein>
    <submittedName>
        <fullName evidence="5">LuxR family transcriptional regulator</fullName>
    </submittedName>
</protein>
<dbReference type="InterPro" id="IPR036388">
    <property type="entry name" value="WH-like_DNA-bd_sf"/>
</dbReference>